<dbReference type="RefSeq" id="WP_015677961.1">
    <property type="nucleotide sequence ID" value="NZ_AOGX02000024.1"/>
</dbReference>
<dbReference type="OrthoDB" id="9803892at2"/>
<dbReference type="Proteomes" id="UP000013996">
    <property type="component" value="Unassembled WGS sequence"/>
</dbReference>
<dbReference type="EMBL" id="AOGX02000024">
    <property type="protein sequence ID" value="EOQ87930.1"/>
    <property type="molecule type" value="Genomic_DNA"/>
</dbReference>
<dbReference type="GO" id="GO:0019305">
    <property type="term" value="P:dTDP-rhamnose biosynthetic process"/>
    <property type="evidence" value="ECO:0007669"/>
    <property type="project" value="UniProtKB-UniPathway"/>
</dbReference>
<dbReference type="InterPro" id="IPR005913">
    <property type="entry name" value="dTDP_dehydrorham_reduct"/>
</dbReference>
<dbReference type="Gene3D" id="3.40.50.720">
    <property type="entry name" value="NAD(P)-binding Rossmann-like Domain"/>
    <property type="match status" value="1"/>
</dbReference>
<evidence type="ECO:0000256" key="3">
    <source>
        <dbReference type="ARBA" id="ARBA00012929"/>
    </source>
</evidence>
<comment type="similarity">
    <text evidence="2 6">Belongs to the dTDP-4-dehydrorhamnose reductase family.</text>
</comment>
<dbReference type="STRING" id="1249483.LEP1GSC202_3328"/>
<dbReference type="EC" id="1.1.1.133" evidence="3 6"/>
<dbReference type="CDD" id="cd05254">
    <property type="entry name" value="dTDP_HR_like_SDR_e"/>
    <property type="match status" value="1"/>
</dbReference>
<evidence type="ECO:0000259" key="7">
    <source>
        <dbReference type="Pfam" id="PF04321"/>
    </source>
</evidence>
<evidence type="ECO:0000256" key="4">
    <source>
        <dbReference type="ARBA" id="ARBA00017099"/>
    </source>
</evidence>
<dbReference type="UniPathway" id="UPA00124"/>
<dbReference type="SUPFAM" id="SSF51735">
    <property type="entry name" value="NAD(P)-binding Rossmann-fold domains"/>
    <property type="match status" value="1"/>
</dbReference>
<comment type="pathway">
    <text evidence="1 6">Carbohydrate biosynthesis; dTDP-L-rhamnose biosynthesis.</text>
</comment>
<evidence type="ECO:0000313" key="8">
    <source>
        <dbReference type="EMBL" id="EOQ87930.1"/>
    </source>
</evidence>
<dbReference type="AlphaFoldDB" id="A0A5E8HBH0"/>
<dbReference type="Pfam" id="PF04321">
    <property type="entry name" value="RmlD_sub_bind"/>
    <property type="match status" value="1"/>
</dbReference>
<dbReference type="PANTHER" id="PTHR10491:SF4">
    <property type="entry name" value="METHIONINE ADENOSYLTRANSFERASE 2 SUBUNIT BETA"/>
    <property type="match status" value="1"/>
</dbReference>
<dbReference type="InterPro" id="IPR029903">
    <property type="entry name" value="RmlD-like-bd"/>
</dbReference>
<name>A0A5E8HBH0_9LEPT</name>
<evidence type="ECO:0000256" key="5">
    <source>
        <dbReference type="ARBA" id="ARBA00048200"/>
    </source>
</evidence>
<protein>
    <recommendedName>
        <fullName evidence="4 6">dTDP-4-dehydrorhamnose reductase</fullName>
        <ecNumber evidence="3 6">1.1.1.133</ecNumber>
    </recommendedName>
</protein>
<dbReference type="Gene3D" id="3.90.25.10">
    <property type="entry name" value="UDP-galactose 4-epimerase, domain 1"/>
    <property type="match status" value="1"/>
</dbReference>
<evidence type="ECO:0000313" key="9">
    <source>
        <dbReference type="Proteomes" id="UP000013996"/>
    </source>
</evidence>
<accession>A0A5E8HBH0</accession>
<reference evidence="8 9" key="1">
    <citation type="submission" date="2013-04" db="EMBL/GenBank/DDBJ databases">
        <authorList>
            <person name="Harkins D.M."/>
            <person name="Durkin A.S."/>
            <person name="Brinkac L.M."/>
            <person name="Haft D.H."/>
            <person name="Selengut J.D."/>
            <person name="Sanka R."/>
            <person name="DePew J."/>
            <person name="Purushe J."/>
            <person name="Hartskeerl R.A."/>
            <person name="Ahmed A."/>
            <person name="van der Linden H."/>
            <person name="Goris M.G.A."/>
            <person name="Vinetz J.M."/>
            <person name="Sutton G.G."/>
            <person name="Nierman W.C."/>
            <person name="Fouts D.E."/>
        </authorList>
    </citation>
    <scope>NUCLEOTIDE SEQUENCE [LARGE SCALE GENOMIC DNA]</scope>
    <source>
        <strain evidence="8 9">Sao Paulo</strain>
    </source>
</reference>
<dbReference type="GO" id="GO:0005829">
    <property type="term" value="C:cytosol"/>
    <property type="evidence" value="ECO:0007669"/>
    <property type="project" value="TreeGrafter"/>
</dbReference>
<dbReference type="PANTHER" id="PTHR10491">
    <property type="entry name" value="DTDP-4-DEHYDRORHAMNOSE REDUCTASE"/>
    <property type="match status" value="1"/>
</dbReference>
<keyword evidence="6 8" id="KW-0560">Oxidoreductase</keyword>
<organism evidence="8 9">
    <name type="scientific">Leptospira yanagawae serovar Saopaulo str. Sao Paulo = ATCC 700523</name>
    <dbReference type="NCBI Taxonomy" id="1249483"/>
    <lineage>
        <taxon>Bacteria</taxon>
        <taxon>Pseudomonadati</taxon>
        <taxon>Spirochaetota</taxon>
        <taxon>Spirochaetia</taxon>
        <taxon>Leptospirales</taxon>
        <taxon>Leptospiraceae</taxon>
        <taxon>Leptospira</taxon>
    </lineage>
</organism>
<feature type="domain" description="RmlD-like substrate binding" evidence="7">
    <location>
        <begin position="3"/>
        <end position="284"/>
    </location>
</feature>
<comment type="catalytic activity">
    <reaction evidence="5">
        <text>dTDP-beta-L-rhamnose + NADP(+) = dTDP-4-dehydro-beta-L-rhamnose + NADPH + H(+)</text>
        <dbReference type="Rhea" id="RHEA:21796"/>
        <dbReference type="ChEBI" id="CHEBI:15378"/>
        <dbReference type="ChEBI" id="CHEBI:57510"/>
        <dbReference type="ChEBI" id="CHEBI:57783"/>
        <dbReference type="ChEBI" id="CHEBI:58349"/>
        <dbReference type="ChEBI" id="CHEBI:62830"/>
        <dbReference type="EC" id="1.1.1.133"/>
    </reaction>
</comment>
<evidence type="ECO:0000256" key="1">
    <source>
        <dbReference type="ARBA" id="ARBA00004781"/>
    </source>
</evidence>
<gene>
    <name evidence="8" type="primary">rfbD</name>
    <name evidence="8" type="ORF">LEP1GSC202_3328</name>
</gene>
<dbReference type="InterPro" id="IPR036291">
    <property type="entry name" value="NAD(P)-bd_dom_sf"/>
</dbReference>
<evidence type="ECO:0000256" key="2">
    <source>
        <dbReference type="ARBA" id="ARBA00010944"/>
    </source>
</evidence>
<proteinExistence type="inferred from homology"/>
<comment type="function">
    <text evidence="6">Catalyzes the reduction of dTDP-6-deoxy-L-lyxo-4-hexulose to yield dTDP-L-rhamnose.</text>
</comment>
<dbReference type="NCBIfam" id="TIGR01214">
    <property type="entry name" value="rmlD"/>
    <property type="match status" value="1"/>
</dbReference>
<sequence>MKNILVFGSTGQLSQEIREIAKSTTGYTFEFIGKDLLDLGSKHDLDHFFKNKLPKNTFGIINAAAYTAVDLAESNKEKAYSINSEAPAIIAEYSSRYEIKLIHISTDFVFDGLKSSPYFETDSKNPLSVYGKSKSEGEELVLNRDSNSIIIRTSWVYSKFGNNFLNTMIRLSKERNSISVVDDQIGSPTWAGDLAGVCIEALSSNRSGIYHFSNEGVASWYDFAYAIISKVNPKCKVLPIPSELFPTPAIRPTYSVMSKKKFRESFLKENFHWKDRIELVLNELR</sequence>
<comment type="caution">
    <text evidence="8">The sequence shown here is derived from an EMBL/GenBank/DDBJ whole genome shotgun (WGS) entry which is preliminary data.</text>
</comment>
<keyword evidence="6" id="KW-0521">NADP</keyword>
<evidence type="ECO:0000256" key="6">
    <source>
        <dbReference type="RuleBase" id="RU364082"/>
    </source>
</evidence>
<dbReference type="GO" id="GO:0008831">
    <property type="term" value="F:dTDP-4-dehydrorhamnose reductase activity"/>
    <property type="evidence" value="ECO:0007669"/>
    <property type="project" value="UniProtKB-EC"/>
</dbReference>